<feature type="region of interest" description="Disordered" evidence="9">
    <location>
        <begin position="264"/>
        <end position="377"/>
    </location>
</feature>
<dbReference type="FunFam" id="2.40.10.10:FF:000068">
    <property type="entry name" value="transmembrane protease serine 2"/>
    <property type="match status" value="1"/>
</dbReference>
<dbReference type="PROSITE" id="PS50240">
    <property type="entry name" value="TRYPSIN_DOM"/>
    <property type="match status" value="1"/>
</dbReference>
<feature type="compositionally biased region" description="Low complexity" evidence="9">
    <location>
        <begin position="264"/>
        <end position="279"/>
    </location>
</feature>
<evidence type="ECO:0000256" key="7">
    <source>
        <dbReference type="ARBA" id="ARBA00023157"/>
    </source>
</evidence>
<name>A0A7R8Z189_HERIL</name>
<dbReference type="SUPFAM" id="SSF50494">
    <property type="entry name" value="Trypsin-like serine proteases"/>
    <property type="match status" value="1"/>
</dbReference>
<dbReference type="InterPro" id="IPR001314">
    <property type="entry name" value="Peptidase_S1A"/>
</dbReference>
<dbReference type="SMART" id="SM00020">
    <property type="entry name" value="Tryp_SPc"/>
    <property type="match status" value="1"/>
</dbReference>
<evidence type="ECO:0000259" key="11">
    <source>
        <dbReference type="PROSITE" id="PS50240"/>
    </source>
</evidence>
<keyword evidence="7" id="KW-1015">Disulfide bond</keyword>
<comment type="similarity">
    <text evidence="2">Belongs to the peptidase S1 family.</text>
</comment>
<feature type="compositionally biased region" description="Low complexity" evidence="9">
    <location>
        <begin position="336"/>
        <end position="345"/>
    </location>
</feature>
<dbReference type="PANTHER" id="PTHR24276">
    <property type="entry name" value="POLYSERASE-RELATED"/>
    <property type="match status" value="1"/>
</dbReference>
<keyword evidence="5 8" id="KW-0378">Hydrolase</keyword>
<feature type="region of interest" description="Disordered" evidence="9">
    <location>
        <begin position="411"/>
        <end position="435"/>
    </location>
</feature>
<comment type="subcellular location">
    <subcellularLocation>
        <location evidence="1">Secreted</location>
        <location evidence="1">Extracellular space</location>
    </subcellularLocation>
</comment>
<dbReference type="OrthoDB" id="6755574at2759"/>
<organism evidence="12 13">
    <name type="scientific">Hermetia illucens</name>
    <name type="common">Black soldier fly</name>
    <dbReference type="NCBI Taxonomy" id="343691"/>
    <lineage>
        <taxon>Eukaryota</taxon>
        <taxon>Metazoa</taxon>
        <taxon>Ecdysozoa</taxon>
        <taxon>Arthropoda</taxon>
        <taxon>Hexapoda</taxon>
        <taxon>Insecta</taxon>
        <taxon>Pterygota</taxon>
        <taxon>Neoptera</taxon>
        <taxon>Endopterygota</taxon>
        <taxon>Diptera</taxon>
        <taxon>Brachycera</taxon>
        <taxon>Stratiomyomorpha</taxon>
        <taxon>Stratiomyidae</taxon>
        <taxon>Hermetiinae</taxon>
        <taxon>Hermetia</taxon>
    </lineage>
</organism>
<dbReference type="Pfam" id="PF00089">
    <property type="entry name" value="Trypsin"/>
    <property type="match status" value="1"/>
</dbReference>
<keyword evidence="13" id="KW-1185">Reference proteome</keyword>
<dbReference type="GO" id="GO:0005576">
    <property type="term" value="C:extracellular region"/>
    <property type="evidence" value="ECO:0007669"/>
    <property type="project" value="UniProtKB-SubCell"/>
</dbReference>
<evidence type="ECO:0000256" key="1">
    <source>
        <dbReference type="ARBA" id="ARBA00004239"/>
    </source>
</evidence>
<dbReference type="InterPro" id="IPR018114">
    <property type="entry name" value="TRYPSIN_HIS"/>
</dbReference>
<keyword evidence="3" id="KW-0964">Secreted</keyword>
<dbReference type="PRINTS" id="PR00722">
    <property type="entry name" value="CHYMOTRYPSIN"/>
</dbReference>
<evidence type="ECO:0000256" key="5">
    <source>
        <dbReference type="ARBA" id="ARBA00022801"/>
    </source>
</evidence>
<dbReference type="InterPro" id="IPR033116">
    <property type="entry name" value="TRYPSIN_SER"/>
</dbReference>
<sequence length="435" mass="46199">MLVFVILIRVGSVEASQPRIVGGLPVKSYIPYQISLQARLDDGPIGTFVQLLVEHSTSAWTHFCGGSIITETHVLTAAHCMDAIDYNRVSVVVGTSTRLQGGRRHLIETFVNHAEYKKLETNDISVIKVKEPFVLGPKVKLIEFRSMKRIGGNVRVRLSGWGYTAPLITITLPNGLRTINLKTLSNDECRRVGYNVTNAEICTSSGFMKGACMGDSGGPLVNAARTLVIGVVSYGSRICGIGLPEVYTRVSEFVSWIEEQINVTSSSTTTSIPTSTLNSVTSVNPTEATPSTSVQTSATTMNAVSSMTTLSLQTTTSETTTSGESSTTVKTDSAEETTVAQEATESPTQDTTVDVIPDTNKGTEIDGAEDGGATTTTEQNTVKVDEGETTQLVAQDSPQSGANSTEIITATTVESSEESATTVASTAEETTAIED</sequence>
<feature type="compositionally biased region" description="Polar residues" evidence="9">
    <location>
        <begin position="280"/>
        <end position="304"/>
    </location>
</feature>
<protein>
    <recommendedName>
        <fullName evidence="11">Peptidase S1 domain-containing protein</fullName>
    </recommendedName>
</protein>
<dbReference type="InterPro" id="IPR050430">
    <property type="entry name" value="Peptidase_S1"/>
</dbReference>
<dbReference type="InterPro" id="IPR043504">
    <property type="entry name" value="Peptidase_S1_PA_chymotrypsin"/>
</dbReference>
<dbReference type="EMBL" id="LR899014">
    <property type="protein sequence ID" value="CAD7093259.1"/>
    <property type="molecule type" value="Genomic_DNA"/>
</dbReference>
<dbReference type="PANTHER" id="PTHR24276:SF91">
    <property type="entry name" value="AT26814P-RELATED"/>
    <property type="match status" value="1"/>
</dbReference>
<dbReference type="InParanoid" id="A0A7R8Z189"/>
<accession>A0A7R8Z189</accession>
<feature type="signal peptide" evidence="10">
    <location>
        <begin position="1"/>
        <end position="15"/>
    </location>
</feature>
<dbReference type="FunFam" id="2.40.10.10:FF:000036">
    <property type="entry name" value="Trypsin beta"/>
    <property type="match status" value="1"/>
</dbReference>
<dbReference type="PROSITE" id="PS00134">
    <property type="entry name" value="TRYPSIN_HIS"/>
    <property type="match status" value="1"/>
</dbReference>
<dbReference type="CDD" id="cd00190">
    <property type="entry name" value="Tryp_SPc"/>
    <property type="match status" value="1"/>
</dbReference>
<evidence type="ECO:0000256" key="9">
    <source>
        <dbReference type="SAM" id="MobiDB-lite"/>
    </source>
</evidence>
<evidence type="ECO:0000256" key="6">
    <source>
        <dbReference type="ARBA" id="ARBA00022825"/>
    </source>
</evidence>
<keyword evidence="6 8" id="KW-0720">Serine protease</keyword>
<keyword evidence="10" id="KW-0732">Signal</keyword>
<evidence type="ECO:0000256" key="2">
    <source>
        <dbReference type="ARBA" id="ARBA00007664"/>
    </source>
</evidence>
<dbReference type="Proteomes" id="UP000594454">
    <property type="component" value="Chromosome 6"/>
</dbReference>
<feature type="chain" id="PRO_5031161747" description="Peptidase S1 domain-containing protein" evidence="10">
    <location>
        <begin position="16"/>
        <end position="435"/>
    </location>
</feature>
<evidence type="ECO:0000313" key="13">
    <source>
        <dbReference type="Proteomes" id="UP000594454"/>
    </source>
</evidence>
<dbReference type="AlphaFoldDB" id="A0A7R8Z189"/>
<evidence type="ECO:0000256" key="10">
    <source>
        <dbReference type="SAM" id="SignalP"/>
    </source>
</evidence>
<feature type="domain" description="Peptidase S1" evidence="11">
    <location>
        <begin position="20"/>
        <end position="262"/>
    </location>
</feature>
<evidence type="ECO:0000256" key="3">
    <source>
        <dbReference type="ARBA" id="ARBA00022525"/>
    </source>
</evidence>
<dbReference type="GO" id="GO:0004252">
    <property type="term" value="F:serine-type endopeptidase activity"/>
    <property type="evidence" value="ECO:0007669"/>
    <property type="project" value="InterPro"/>
</dbReference>
<reference evidence="12 13" key="1">
    <citation type="submission" date="2020-11" db="EMBL/GenBank/DDBJ databases">
        <authorList>
            <person name="Wallbank WR R."/>
            <person name="Pardo Diaz C."/>
            <person name="Kozak K."/>
            <person name="Martin S."/>
            <person name="Jiggins C."/>
            <person name="Moest M."/>
            <person name="Warren A I."/>
            <person name="Generalovic N T."/>
            <person name="Byers J.R.P. K."/>
            <person name="Montejo-Kovacevich G."/>
            <person name="Yen C E."/>
        </authorList>
    </citation>
    <scope>NUCLEOTIDE SEQUENCE [LARGE SCALE GENOMIC DNA]</scope>
</reference>
<proteinExistence type="inferred from homology"/>
<dbReference type="PROSITE" id="PS00135">
    <property type="entry name" value="TRYPSIN_SER"/>
    <property type="match status" value="1"/>
</dbReference>
<evidence type="ECO:0000256" key="4">
    <source>
        <dbReference type="ARBA" id="ARBA00022670"/>
    </source>
</evidence>
<dbReference type="InterPro" id="IPR009003">
    <property type="entry name" value="Peptidase_S1_PA"/>
</dbReference>
<dbReference type="InterPro" id="IPR001254">
    <property type="entry name" value="Trypsin_dom"/>
</dbReference>
<feature type="compositionally biased region" description="Low complexity" evidence="9">
    <location>
        <begin position="305"/>
        <end position="328"/>
    </location>
</feature>
<keyword evidence="4 8" id="KW-0645">Protease</keyword>
<dbReference type="Gene3D" id="2.40.10.10">
    <property type="entry name" value="Trypsin-like serine proteases"/>
    <property type="match status" value="1"/>
</dbReference>
<evidence type="ECO:0000313" key="12">
    <source>
        <dbReference type="EMBL" id="CAD7093259.1"/>
    </source>
</evidence>
<evidence type="ECO:0000256" key="8">
    <source>
        <dbReference type="RuleBase" id="RU363034"/>
    </source>
</evidence>
<dbReference type="GO" id="GO:0006508">
    <property type="term" value="P:proteolysis"/>
    <property type="evidence" value="ECO:0007669"/>
    <property type="project" value="UniProtKB-KW"/>
</dbReference>
<gene>
    <name evidence="12" type="ORF">HERILL_LOCUS15549</name>
</gene>